<gene>
    <name evidence="1" type="ordered locus">Cpin_1384</name>
</gene>
<dbReference type="Proteomes" id="UP000002215">
    <property type="component" value="Chromosome"/>
</dbReference>
<name>A0A979GS26_CHIPD</name>
<dbReference type="KEGG" id="cpi:Cpin_1384"/>
<accession>A0A979GS26</accession>
<sequence length="66" mass="6707">MIAAGFIVLSGFPVLLRGFNADISGHVGVAKGSVFIEGGGNYGFIDIRKDRKNGANKTGAAVVVVG</sequence>
<evidence type="ECO:0000313" key="1">
    <source>
        <dbReference type="EMBL" id="ACU58881.1"/>
    </source>
</evidence>
<protein>
    <submittedName>
        <fullName evidence="1">Uncharacterized protein</fullName>
    </submittedName>
</protein>
<dbReference type="EMBL" id="CP001699">
    <property type="protein sequence ID" value="ACU58881.1"/>
    <property type="molecule type" value="Genomic_DNA"/>
</dbReference>
<reference evidence="1 2" key="2">
    <citation type="journal article" date="2010" name="Stand. Genomic Sci.">
        <title>Complete genome sequence of Chitinophaga pinensis type strain (UQM 2034).</title>
        <authorList>
            <person name="Glavina Del Rio T."/>
            <person name="Abt B."/>
            <person name="Spring S."/>
            <person name="Lapidus A."/>
            <person name="Nolan M."/>
            <person name="Tice H."/>
            <person name="Copeland A."/>
            <person name="Cheng J.F."/>
            <person name="Chen F."/>
            <person name="Bruce D."/>
            <person name="Goodwin L."/>
            <person name="Pitluck S."/>
            <person name="Ivanova N."/>
            <person name="Mavromatis K."/>
            <person name="Mikhailova N."/>
            <person name="Pati A."/>
            <person name="Chen A."/>
            <person name="Palaniappan K."/>
            <person name="Land M."/>
            <person name="Hauser L."/>
            <person name="Chang Y.J."/>
            <person name="Jeffries C.D."/>
            <person name="Chain P."/>
            <person name="Saunders E."/>
            <person name="Detter J.C."/>
            <person name="Brettin T."/>
            <person name="Rohde M."/>
            <person name="Goker M."/>
            <person name="Bristow J."/>
            <person name="Eisen J.A."/>
            <person name="Markowitz V."/>
            <person name="Hugenholtz P."/>
            <person name="Kyrpides N.C."/>
            <person name="Klenk H.P."/>
            <person name="Lucas S."/>
        </authorList>
    </citation>
    <scope>NUCLEOTIDE SEQUENCE [LARGE SCALE GENOMIC DNA]</scope>
    <source>
        <strain evidence="2">ATCC 43595 / DSM 2588 / LMG 13176 / NBRC 15968 / NCIMB 11800 / UQM 2034</strain>
    </source>
</reference>
<dbReference type="OrthoDB" id="947434at2"/>
<organism evidence="1 2">
    <name type="scientific">Chitinophaga pinensis (strain ATCC 43595 / DSM 2588 / LMG 13176 / NBRC 15968 / NCIMB 11800 / UQM 2034)</name>
    <dbReference type="NCBI Taxonomy" id="485918"/>
    <lineage>
        <taxon>Bacteria</taxon>
        <taxon>Pseudomonadati</taxon>
        <taxon>Bacteroidota</taxon>
        <taxon>Chitinophagia</taxon>
        <taxon>Chitinophagales</taxon>
        <taxon>Chitinophagaceae</taxon>
        <taxon>Chitinophaga</taxon>
    </lineage>
</organism>
<evidence type="ECO:0000313" key="2">
    <source>
        <dbReference type="Proteomes" id="UP000002215"/>
    </source>
</evidence>
<dbReference type="AlphaFoldDB" id="A0A979GS26"/>
<dbReference type="RefSeq" id="WP_012789057.1">
    <property type="nucleotide sequence ID" value="NC_013132.1"/>
</dbReference>
<proteinExistence type="predicted"/>
<reference evidence="2" key="1">
    <citation type="submission" date="2009-08" db="EMBL/GenBank/DDBJ databases">
        <title>The complete genome of Chitinophaga pinensis DSM 2588.</title>
        <authorList>
            <consortium name="US DOE Joint Genome Institute (JGI-PGF)"/>
            <person name="Lucas S."/>
            <person name="Copeland A."/>
            <person name="Lapidus A."/>
            <person name="Glavina del Rio T."/>
            <person name="Dalin E."/>
            <person name="Tice H."/>
            <person name="Bruce D."/>
            <person name="Goodwin L."/>
            <person name="Pitluck S."/>
            <person name="Kyrpides N."/>
            <person name="Mavromatis K."/>
            <person name="Ivanova N."/>
            <person name="Mikhailova N."/>
            <person name="Sims D."/>
            <person name="Meinche L."/>
            <person name="Brettin T."/>
            <person name="Detter J.C."/>
            <person name="Han C."/>
            <person name="Larimer F."/>
            <person name="Land M."/>
            <person name="Hauser L."/>
            <person name="Markowitz V."/>
            <person name="Cheng J.-F."/>
            <person name="Hugenholtz P."/>
            <person name="Woyke T."/>
            <person name="Wu D."/>
            <person name="Spring S."/>
            <person name="Klenk H.-P."/>
            <person name="Eisen J.A."/>
        </authorList>
    </citation>
    <scope>NUCLEOTIDE SEQUENCE [LARGE SCALE GENOMIC DNA]</scope>
    <source>
        <strain evidence="2">ATCC 43595 / DSM 2588 / LMG 13176 / NBRC 15968 / NCIMB 11800 / UQM 2034</strain>
    </source>
</reference>